<protein>
    <submittedName>
        <fullName evidence="2">Glycosyltransferase</fullName>
    </submittedName>
</protein>
<dbReference type="Proteomes" id="UP000468327">
    <property type="component" value="Unassembled WGS sequence"/>
</dbReference>
<keyword evidence="3" id="KW-1185">Reference proteome</keyword>
<dbReference type="GeneID" id="97353770"/>
<dbReference type="InterPro" id="IPR001296">
    <property type="entry name" value="Glyco_trans_1"/>
</dbReference>
<dbReference type="Pfam" id="PF00534">
    <property type="entry name" value="Glycos_transf_1"/>
    <property type="match status" value="1"/>
</dbReference>
<reference evidence="2 3" key="1">
    <citation type="submission" date="2019-11" db="EMBL/GenBank/DDBJ databases">
        <title>Whole genome shotgun sequencing (WGS) data from Adlercreutzia equolifaciens ResAG-91, Eggerthella lenta MRI-F36, MRI-F37, MRI-F40, ResAG-49, ResAG-88, ResAG-121, ResAG-145, and Gordonibacter sp. ResAG-5, ResAG-26, ResAG-43, ResAG-50, ResAG-59.</title>
        <authorList>
            <person name="Stoll D.A."/>
            <person name="Danylec N."/>
            <person name="Franz C.M.A.P."/>
            <person name="Huch M."/>
        </authorList>
    </citation>
    <scope>NUCLEOTIDE SEQUENCE [LARGE SCALE GENOMIC DNA]</scope>
    <source>
        <strain evidence="2 3">ResAG-59</strain>
    </source>
</reference>
<sequence>MSEPGKKVLVWGLTSNVGGLEMVVKNYVGRISPSDVRFDFVTTHESMAFEDWVLELGSEVLYLPSRSKDPIGYKQAIDRFSSECLGSYDAVWLNDCRWGNLDILVKAKKVGVPRRIAHAHNTRDIADGQVRILRHKANRIRIASLATDFWACSLAAAKWCFNESQLESQRFRVVRNAVDVGRFSFDEETRTRMRRQLRLGDLPTYINVGRLDHQKNQAFLLEAFKELLALQPESVLLLVGGGPDEGALRAKARDLGLGDSVLFLGFRSDIPELLCSADCFMMPSLFEGLSLVLVEARASGLPCLCSDAITPEVAILGSLERIPLSTGAMAWAKRMASAELPADRKAGVAAVRAAGYDIDAEAARLAEFFASGGARFEPSAVLSRREG</sequence>
<gene>
    <name evidence="2" type="ORF">GO738_06585</name>
</gene>
<name>A0A6N8IGJ7_9ACTN</name>
<dbReference type="PANTHER" id="PTHR12526:SF636">
    <property type="entry name" value="BLL3647 PROTEIN"/>
    <property type="match status" value="1"/>
</dbReference>
<dbReference type="PANTHER" id="PTHR12526">
    <property type="entry name" value="GLYCOSYLTRANSFERASE"/>
    <property type="match status" value="1"/>
</dbReference>
<dbReference type="SUPFAM" id="SSF53756">
    <property type="entry name" value="UDP-Glycosyltransferase/glycogen phosphorylase"/>
    <property type="match status" value="1"/>
</dbReference>
<evidence type="ECO:0000313" key="2">
    <source>
        <dbReference type="EMBL" id="MVN15021.1"/>
    </source>
</evidence>
<dbReference type="AlphaFoldDB" id="A0A6N8IGJ7"/>
<evidence type="ECO:0000313" key="3">
    <source>
        <dbReference type="Proteomes" id="UP000468327"/>
    </source>
</evidence>
<dbReference type="GO" id="GO:0016757">
    <property type="term" value="F:glycosyltransferase activity"/>
    <property type="evidence" value="ECO:0007669"/>
    <property type="project" value="InterPro"/>
</dbReference>
<keyword evidence="2" id="KW-0808">Transferase</keyword>
<dbReference type="Gene3D" id="3.40.50.2000">
    <property type="entry name" value="Glycogen Phosphorylase B"/>
    <property type="match status" value="2"/>
</dbReference>
<organism evidence="2 3">
    <name type="scientific">Gordonibacter urolithinfaciens</name>
    <dbReference type="NCBI Taxonomy" id="1335613"/>
    <lineage>
        <taxon>Bacteria</taxon>
        <taxon>Bacillati</taxon>
        <taxon>Actinomycetota</taxon>
        <taxon>Coriobacteriia</taxon>
        <taxon>Eggerthellales</taxon>
        <taxon>Eggerthellaceae</taxon>
        <taxon>Gordonibacter</taxon>
    </lineage>
</organism>
<dbReference type="RefSeq" id="WP_087192284.1">
    <property type="nucleotide sequence ID" value="NZ_BAABZN010000001.1"/>
</dbReference>
<feature type="domain" description="Glycosyl transferase family 1" evidence="1">
    <location>
        <begin position="191"/>
        <end position="311"/>
    </location>
</feature>
<proteinExistence type="predicted"/>
<dbReference type="EMBL" id="WPOC01000008">
    <property type="protein sequence ID" value="MVN15021.1"/>
    <property type="molecule type" value="Genomic_DNA"/>
</dbReference>
<evidence type="ECO:0000259" key="1">
    <source>
        <dbReference type="Pfam" id="PF00534"/>
    </source>
</evidence>
<accession>A0A6N8IGJ7</accession>
<comment type="caution">
    <text evidence="2">The sequence shown here is derived from an EMBL/GenBank/DDBJ whole genome shotgun (WGS) entry which is preliminary data.</text>
</comment>